<evidence type="ECO:0000256" key="6">
    <source>
        <dbReference type="ARBA" id="ARBA00022741"/>
    </source>
</evidence>
<dbReference type="Pfam" id="PF00512">
    <property type="entry name" value="HisKA"/>
    <property type="match status" value="1"/>
</dbReference>
<evidence type="ECO:0000256" key="2">
    <source>
        <dbReference type="ARBA" id="ARBA00004370"/>
    </source>
</evidence>
<dbReference type="PANTHER" id="PTHR43065">
    <property type="entry name" value="SENSOR HISTIDINE KINASE"/>
    <property type="match status" value="1"/>
</dbReference>
<evidence type="ECO:0000256" key="4">
    <source>
        <dbReference type="ARBA" id="ARBA00022553"/>
    </source>
</evidence>
<evidence type="ECO:0000256" key="1">
    <source>
        <dbReference type="ARBA" id="ARBA00000085"/>
    </source>
</evidence>
<evidence type="ECO:0000259" key="11">
    <source>
        <dbReference type="PROSITE" id="PS50109"/>
    </source>
</evidence>
<keyword evidence="6" id="KW-0547">Nucleotide-binding</keyword>
<dbReference type="CDD" id="cd00075">
    <property type="entry name" value="HATPase"/>
    <property type="match status" value="1"/>
</dbReference>
<dbReference type="SMART" id="SM00304">
    <property type="entry name" value="HAMP"/>
    <property type="match status" value="1"/>
</dbReference>
<evidence type="ECO:0000256" key="7">
    <source>
        <dbReference type="ARBA" id="ARBA00022777"/>
    </source>
</evidence>
<evidence type="ECO:0000256" key="10">
    <source>
        <dbReference type="SAM" id="Phobius"/>
    </source>
</evidence>
<dbReference type="PROSITE" id="PS50109">
    <property type="entry name" value="HIS_KIN"/>
    <property type="match status" value="1"/>
</dbReference>
<dbReference type="CDD" id="cd00082">
    <property type="entry name" value="HisKA"/>
    <property type="match status" value="1"/>
</dbReference>
<proteinExistence type="predicted"/>
<feature type="transmembrane region" description="Helical" evidence="10">
    <location>
        <begin position="20"/>
        <end position="39"/>
    </location>
</feature>
<organism evidence="13 14">
    <name type="scientific">Dethiosulfovibrio salsuginis</name>
    <dbReference type="NCBI Taxonomy" id="561720"/>
    <lineage>
        <taxon>Bacteria</taxon>
        <taxon>Thermotogati</taxon>
        <taxon>Synergistota</taxon>
        <taxon>Synergistia</taxon>
        <taxon>Synergistales</taxon>
        <taxon>Dethiosulfovibrionaceae</taxon>
        <taxon>Dethiosulfovibrio</taxon>
    </lineage>
</organism>
<reference evidence="14" key="1">
    <citation type="submission" date="2017-04" db="EMBL/GenBank/DDBJ databases">
        <authorList>
            <person name="Varghese N."/>
            <person name="Submissions S."/>
        </authorList>
    </citation>
    <scope>NUCLEOTIDE SEQUENCE [LARGE SCALE GENOMIC DNA]</scope>
    <source>
        <strain evidence="14">USBA 82</strain>
    </source>
</reference>
<dbReference type="PANTHER" id="PTHR43065:SF10">
    <property type="entry name" value="PEROXIDE STRESS-ACTIVATED HISTIDINE KINASE MAK3"/>
    <property type="match status" value="1"/>
</dbReference>
<evidence type="ECO:0000256" key="9">
    <source>
        <dbReference type="ARBA" id="ARBA00023012"/>
    </source>
</evidence>
<keyword evidence="8" id="KW-0067">ATP-binding</keyword>
<evidence type="ECO:0000256" key="5">
    <source>
        <dbReference type="ARBA" id="ARBA00022679"/>
    </source>
</evidence>
<dbReference type="CDD" id="cd06225">
    <property type="entry name" value="HAMP"/>
    <property type="match status" value="1"/>
</dbReference>
<dbReference type="EMBL" id="FXBB01000003">
    <property type="protein sequence ID" value="SMG15037.1"/>
    <property type="molecule type" value="Genomic_DNA"/>
</dbReference>
<dbReference type="InterPro" id="IPR036097">
    <property type="entry name" value="HisK_dim/P_sf"/>
</dbReference>
<dbReference type="Gene3D" id="3.30.565.10">
    <property type="entry name" value="Histidine kinase-like ATPase, C-terminal domain"/>
    <property type="match status" value="1"/>
</dbReference>
<dbReference type="STRING" id="561720.SAMN06275492_10310"/>
<feature type="transmembrane region" description="Helical" evidence="10">
    <location>
        <begin position="118"/>
        <end position="140"/>
    </location>
</feature>
<comment type="catalytic activity">
    <reaction evidence="1">
        <text>ATP + protein L-histidine = ADP + protein N-phospho-L-histidine.</text>
        <dbReference type="EC" id="2.7.13.3"/>
    </reaction>
</comment>
<dbReference type="RefSeq" id="WP_085543736.1">
    <property type="nucleotide sequence ID" value="NZ_FXBB01000003.1"/>
</dbReference>
<dbReference type="PROSITE" id="PS50885">
    <property type="entry name" value="HAMP"/>
    <property type="match status" value="1"/>
</dbReference>
<dbReference type="SMART" id="SM00387">
    <property type="entry name" value="HATPase_c"/>
    <property type="match status" value="1"/>
</dbReference>
<comment type="subcellular location">
    <subcellularLocation>
        <location evidence="2">Membrane</location>
    </subcellularLocation>
</comment>
<dbReference type="AlphaFoldDB" id="A0A1X7IK69"/>
<keyword evidence="9" id="KW-0902">Two-component regulatory system</keyword>
<keyword evidence="10" id="KW-1133">Transmembrane helix</keyword>
<dbReference type="InterPro" id="IPR003660">
    <property type="entry name" value="HAMP_dom"/>
</dbReference>
<dbReference type="EC" id="2.7.13.3" evidence="3"/>
<dbReference type="GO" id="GO:0016020">
    <property type="term" value="C:membrane"/>
    <property type="evidence" value="ECO:0007669"/>
    <property type="project" value="UniProtKB-SubCell"/>
</dbReference>
<dbReference type="OrthoDB" id="9815750at2"/>
<dbReference type="Pfam" id="PF00672">
    <property type="entry name" value="HAMP"/>
    <property type="match status" value="1"/>
</dbReference>
<dbReference type="InterPro" id="IPR036890">
    <property type="entry name" value="HATPase_C_sf"/>
</dbReference>
<dbReference type="Gene3D" id="6.10.340.10">
    <property type="match status" value="1"/>
</dbReference>
<gene>
    <name evidence="13" type="ORF">SAMN06275492_10310</name>
</gene>
<keyword evidence="14" id="KW-1185">Reference proteome</keyword>
<evidence type="ECO:0000256" key="8">
    <source>
        <dbReference type="ARBA" id="ARBA00022840"/>
    </source>
</evidence>
<dbReference type="SUPFAM" id="SSF55874">
    <property type="entry name" value="ATPase domain of HSP90 chaperone/DNA topoisomerase II/histidine kinase"/>
    <property type="match status" value="1"/>
</dbReference>
<dbReference type="SUPFAM" id="SSF47384">
    <property type="entry name" value="Homodimeric domain of signal transducing histidine kinase"/>
    <property type="match status" value="1"/>
</dbReference>
<dbReference type="SMART" id="SM00388">
    <property type="entry name" value="HisKA"/>
    <property type="match status" value="1"/>
</dbReference>
<keyword evidence="10" id="KW-0472">Membrane</keyword>
<keyword evidence="5" id="KW-0808">Transferase</keyword>
<dbReference type="InterPro" id="IPR004358">
    <property type="entry name" value="Sig_transdc_His_kin-like_C"/>
</dbReference>
<name>A0A1X7IK69_9BACT</name>
<dbReference type="InterPro" id="IPR005467">
    <property type="entry name" value="His_kinase_dom"/>
</dbReference>
<dbReference type="InterPro" id="IPR003594">
    <property type="entry name" value="HATPase_dom"/>
</dbReference>
<feature type="domain" description="HAMP" evidence="12">
    <location>
        <begin position="138"/>
        <end position="191"/>
    </location>
</feature>
<feature type="domain" description="Histidine kinase" evidence="11">
    <location>
        <begin position="211"/>
        <end position="414"/>
    </location>
</feature>
<accession>A0A1X7IK69</accession>
<keyword evidence="10" id="KW-0812">Transmembrane</keyword>
<evidence type="ECO:0000313" key="13">
    <source>
        <dbReference type="EMBL" id="SMG15037.1"/>
    </source>
</evidence>
<dbReference type="SUPFAM" id="SSF158472">
    <property type="entry name" value="HAMP domain-like"/>
    <property type="match status" value="1"/>
</dbReference>
<dbReference type="Proteomes" id="UP000193355">
    <property type="component" value="Unassembled WGS sequence"/>
</dbReference>
<evidence type="ECO:0000313" key="14">
    <source>
        <dbReference type="Proteomes" id="UP000193355"/>
    </source>
</evidence>
<dbReference type="Pfam" id="PF02518">
    <property type="entry name" value="HATPase_c"/>
    <property type="match status" value="1"/>
</dbReference>
<dbReference type="GO" id="GO:0000155">
    <property type="term" value="F:phosphorelay sensor kinase activity"/>
    <property type="evidence" value="ECO:0007669"/>
    <property type="project" value="InterPro"/>
</dbReference>
<keyword evidence="7 13" id="KW-0418">Kinase</keyword>
<dbReference type="GO" id="GO:0005524">
    <property type="term" value="F:ATP binding"/>
    <property type="evidence" value="ECO:0007669"/>
    <property type="project" value="UniProtKB-KW"/>
</dbReference>
<sequence>MVVFREKAMRASLETRIKGMVTAMALSLTLVLITMSLSMDFRETLAQQREIIGDLTAREGDITSAEAVYIMERQGERWIVTCEKGPGERLLTSDGALWYLRPDRGAILQSVLHRRRHLLVAAMICLLLSAEMAVFMAYWITRPLKRLVWACSRVAKGDLSDIPREKAGSYELETLNDAFNDMVQGLKGWQAMERQISRMERLAALGEVVAGVSHEIKNPLASMRIHLDLIGPSLEGEDVDSLEILSSELDRLNRVVTQLLSFARPSPPLAGPVDPTEILDWCHRMVRVKLRDQGLEWHQEIEENTFIWADRGQLQQLLLNLILNGIEATQDGGAISLKVQKSRDGTALSVEDGGSGIPERIKDRIFDPFVTSKPEGTGLGLSVVYRIVELHRGSIDYRSSEEGTAFDLWFPDEGGDFR</sequence>
<evidence type="ECO:0000259" key="12">
    <source>
        <dbReference type="PROSITE" id="PS50885"/>
    </source>
</evidence>
<protein>
    <recommendedName>
        <fullName evidence="3">histidine kinase</fullName>
        <ecNumber evidence="3">2.7.13.3</ecNumber>
    </recommendedName>
</protein>
<keyword evidence="4" id="KW-0597">Phosphoprotein</keyword>
<dbReference type="InterPro" id="IPR003661">
    <property type="entry name" value="HisK_dim/P_dom"/>
</dbReference>
<dbReference type="PRINTS" id="PR00344">
    <property type="entry name" value="BCTRLSENSOR"/>
</dbReference>
<dbReference type="Gene3D" id="1.10.287.130">
    <property type="match status" value="1"/>
</dbReference>
<evidence type="ECO:0000256" key="3">
    <source>
        <dbReference type="ARBA" id="ARBA00012438"/>
    </source>
</evidence>